<evidence type="ECO:0000313" key="3">
    <source>
        <dbReference type="Proteomes" id="UP001231941"/>
    </source>
</evidence>
<comment type="caution">
    <text evidence="2">The sequence shown here is derived from an EMBL/GenBank/DDBJ whole genome shotgun (WGS) entry which is preliminary data.</text>
</comment>
<reference evidence="2 3" key="1">
    <citation type="submission" date="2023-08" db="EMBL/GenBank/DDBJ databases">
        <authorList>
            <person name="Park J.-S."/>
        </authorList>
    </citation>
    <scope>NUCLEOTIDE SEQUENCE [LARGE SCALE GENOMIC DNA]</scope>
    <source>
        <strain evidence="2 3">2205SS18-9</strain>
    </source>
</reference>
<evidence type="ECO:0000256" key="1">
    <source>
        <dbReference type="SAM" id="MobiDB-lite"/>
    </source>
</evidence>
<organism evidence="2 3">
    <name type="scientific">Chengkuizengella axinellae</name>
    <dbReference type="NCBI Taxonomy" id="3064388"/>
    <lineage>
        <taxon>Bacteria</taxon>
        <taxon>Bacillati</taxon>
        <taxon>Bacillota</taxon>
        <taxon>Bacilli</taxon>
        <taxon>Bacillales</taxon>
        <taxon>Paenibacillaceae</taxon>
        <taxon>Chengkuizengella</taxon>
    </lineage>
</organism>
<accession>A0ABT9IZL7</accession>
<evidence type="ECO:0000313" key="2">
    <source>
        <dbReference type="EMBL" id="MDP5274758.1"/>
    </source>
</evidence>
<dbReference type="EMBL" id="JAVAMP010000004">
    <property type="protein sequence ID" value="MDP5274758.1"/>
    <property type="molecule type" value="Genomic_DNA"/>
</dbReference>
<dbReference type="Proteomes" id="UP001231941">
    <property type="component" value="Unassembled WGS sequence"/>
</dbReference>
<protein>
    <submittedName>
        <fullName evidence="2">Uncharacterized protein</fullName>
    </submittedName>
</protein>
<gene>
    <name evidence="2" type="ORF">Q5Y73_11615</name>
</gene>
<keyword evidence="3" id="KW-1185">Reference proteome</keyword>
<feature type="compositionally biased region" description="Basic and acidic residues" evidence="1">
    <location>
        <begin position="34"/>
        <end position="45"/>
    </location>
</feature>
<feature type="compositionally biased region" description="Polar residues" evidence="1">
    <location>
        <begin position="1"/>
        <end position="15"/>
    </location>
</feature>
<proteinExistence type="predicted"/>
<feature type="region of interest" description="Disordered" evidence="1">
    <location>
        <begin position="1"/>
        <end position="45"/>
    </location>
</feature>
<name>A0ABT9IZL7_9BACL</name>
<dbReference type="RefSeq" id="WP_305992062.1">
    <property type="nucleotide sequence ID" value="NZ_JAVAMP010000004.1"/>
</dbReference>
<sequence>MSRNINNKAKQMQQGNDHDDDTAKSRHRNSTNGEKAEKKTVTNTY</sequence>